<comment type="caution">
    <text evidence="1">The sequence shown here is derived from an EMBL/GenBank/DDBJ whole genome shotgun (WGS) entry which is preliminary data.</text>
</comment>
<dbReference type="EMBL" id="LGUB01000065">
    <property type="protein sequence ID" value="KRH94504.1"/>
    <property type="molecule type" value="Genomic_DNA"/>
</dbReference>
<proteinExistence type="predicted"/>
<name>A0A0R0LZI2_9MICR</name>
<evidence type="ECO:0000313" key="2">
    <source>
        <dbReference type="Proteomes" id="UP000051530"/>
    </source>
</evidence>
<dbReference type="AlphaFoldDB" id="A0A0R0LZI2"/>
<gene>
    <name evidence="1" type="ORF">M153_23600010969</name>
</gene>
<sequence>LNKYQHEIVNHSVGFTNNDGEQSNNIENLWSHLKCEIRRINSVFHSNISEFVLEFSVKKMFKLTSNKTRLISMFV</sequence>
<protein>
    <submittedName>
        <fullName evidence="1">Uncharacterized protein</fullName>
    </submittedName>
</protein>
<dbReference type="OrthoDB" id="2190876at2759"/>
<dbReference type="Proteomes" id="UP000051530">
    <property type="component" value="Unassembled WGS sequence"/>
</dbReference>
<dbReference type="VEuPathDB" id="MicrosporidiaDB:M153_23600010969"/>
<feature type="non-terminal residue" evidence="1">
    <location>
        <position position="1"/>
    </location>
</feature>
<organism evidence="1 2">
    <name type="scientific">Pseudoloma neurophilia</name>
    <dbReference type="NCBI Taxonomy" id="146866"/>
    <lineage>
        <taxon>Eukaryota</taxon>
        <taxon>Fungi</taxon>
        <taxon>Fungi incertae sedis</taxon>
        <taxon>Microsporidia</taxon>
        <taxon>Pseudoloma</taxon>
    </lineage>
</organism>
<keyword evidence="2" id="KW-1185">Reference proteome</keyword>
<accession>A0A0R0LZI2</accession>
<reference evidence="1 2" key="1">
    <citation type="submission" date="2015-07" db="EMBL/GenBank/DDBJ databases">
        <title>The genome of Pseudoloma neurophilia, a relevant intracellular parasite of the zebrafish.</title>
        <authorList>
            <person name="Ndikumana S."/>
            <person name="Pelin A."/>
            <person name="Sanders J."/>
            <person name="Corradi N."/>
        </authorList>
    </citation>
    <scope>NUCLEOTIDE SEQUENCE [LARGE SCALE GENOMIC DNA]</scope>
    <source>
        <strain evidence="1 2">MK1</strain>
    </source>
</reference>
<evidence type="ECO:0000313" key="1">
    <source>
        <dbReference type="EMBL" id="KRH94504.1"/>
    </source>
</evidence>